<dbReference type="SUPFAM" id="SSF51905">
    <property type="entry name" value="FAD/NAD(P)-binding domain"/>
    <property type="match status" value="1"/>
</dbReference>
<organism evidence="3 4">
    <name type="scientific">Arboricoccus pini</name>
    <dbReference type="NCBI Taxonomy" id="1963835"/>
    <lineage>
        <taxon>Bacteria</taxon>
        <taxon>Pseudomonadati</taxon>
        <taxon>Pseudomonadota</taxon>
        <taxon>Alphaproteobacteria</taxon>
        <taxon>Geminicoccales</taxon>
        <taxon>Geminicoccaceae</taxon>
        <taxon>Arboricoccus</taxon>
    </lineage>
</organism>
<protein>
    <submittedName>
        <fullName evidence="3">D-amino-acid dehydrogenase</fullName>
    </submittedName>
</protein>
<dbReference type="EMBL" id="FYEH01000016">
    <property type="protein sequence ID" value="SNB77123.1"/>
    <property type="molecule type" value="Genomic_DNA"/>
</dbReference>
<dbReference type="Gene3D" id="3.50.50.60">
    <property type="entry name" value="FAD/NAD(P)-binding domain"/>
    <property type="match status" value="2"/>
</dbReference>
<dbReference type="InterPro" id="IPR036188">
    <property type="entry name" value="FAD/NAD-bd_sf"/>
</dbReference>
<accession>A0A212RWU5</accession>
<dbReference type="GO" id="GO:0016491">
    <property type="term" value="F:oxidoreductase activity"/>
    <property type="evidence" value="ECO:0007669"/>
    <property type="project" value="UniProtKB-KW"/>
</dbReference>
<dbReference type="PANTHER" id="PTHR13847:SF289">
    <property type="entry name" value="GLYCINE OXIDASE"/>
    <property type="match status" value="1"/>
</dbReference>
<keyword evidence="1" id="KW-0560">Oxidoreductase</keyword>
<feature type="domain" description="FAD dependent oxidoreductase" evidence="2">
    <location>
        <begin position="18"/>
        <end position="410"/>
    </location>
</feature>
<dbReference type="Gene3D" id="3.30.9.10">
    <property type="entry name" value="D-Amino Acid Oxidase, subunit A, domain 2"/>
    <property type="match status" value="1"/>
</dbReference>
<dbReference type="RefSeq" id="WP_088562697.1">
    <property type="nucleotide sequence ID" value="NZ_FYEH01000016.1"/>
</dbReference>
<dbReference type="InterPro" id="IPR006076">
    <property type="entry name" value="FAD-dep_OxRdtase"/>
</dbReference>
<sequence length="428" mass="45899">MAWSNTKSVPPASGAGRRVVVIGAGAVGVCCANYLVRAGFDVTVIDTVEPGSSGQCSYGNAGGLSPGSCIPNAMPGIIKEVPGMLLDPEGPISLRLMDVPHALPWLMRFLWSSRRRRVEEVADAMIALNRHTFESYDPLVREAQCADLISHRGQLIVYEDLEGPAKSALSVGMRRARGVKVEILNASQIRELEPAISSDYKAAVYLPEQGQCANPGRMVASLWRLAVAKGVRLHRAKAKGFVLGGSGVRAVATDNGSIEADHFVVAAGAFSGPFAQQLGVRVPLICERGYHVVIEGDGTGLRVQTNSASRKFVAAPMEDGLRLSGTVEFARPGTGPRWERAAILVRQGQHMFPGIDTSRVRRWMGNRPGTPDSIPVIERTARHPNVILAFGHGHQGLIGASTTGRLVTELAEGRPTMIDLTPYQSSRF</sequence>
<keyword evidence="4" id="KW-1185">Reference proteome</keyword>
<evidence type="ECO:0000256" key="1">
    <source>
        <dbReference type="ARBA" id="ARBA00023002"/>
    </source>
</evidence>
<name>A0A212RWU5_9PROT</name>
<dbReference type="OrthoDB" id="9805337at2"/>
<dbReference type="PRINTS" id="PR00420">
    <property type="entry name" value="RNGMNOXGNASE"/>
</dbReference>
<evidence type="ECO:0000259" key="2">
    <source>
        <dbReference type="Pfam" id="PF01266"/>
    </source>
</evidence>
<dbReference type="PANTHER" id="PTHR13847">
    <property type="entry name" value="SARCOSINE DEHYDROGENASE-RELATED"/>
    <property type="match status" value="1"/>
</dbReference>
<dbReference type="AlphaFoldDB" id="A0A212RWU5"/>
<evidence type="ECO:0000313" key="3">
    <source>
        <dbReference type="EMBL" id="SNB77123.1"/>
    </source>
</evidence>
<proteinExistence type="predicted"/>
<evidence type="ECO:0000313" key="4">
    <source>
        <dbReference type="Proteomes" id="UP000197065"/>
    </source>
</evidence>
<dbReference type="Pfam" id="PF01266">
    <property type="entry name" value="DAO"/>
    <property type="match status" value="1"/>
</dbReference>
<reference evidence="3 4" key="1">
    <citation type="submission" date="2017-06" db="EMBL/GenBank/DDBJ databases">
        <authorList>
            <person name="Kim H.J."/>
            <person name="Triplett B.A."/>
        </authorList>
    </citation>
    <scope>NUCLEOTIDE SEQUENCE [LARGE SCALE GENOMIC DNA]</scope>
    <source>
        <strain evidence="3 4">B29T1</strain>
    </source>
</reference>
<dbReference type="GO" id="GO:0005737">
    <property type="term" value="C:cytoplasm"/>
    <property type="evidence" value="ECO:0007669"/>
    <property type="project" value="TreeGrafter"/>
</dbReference>
<dbReference type="Proteomes" id="UP000197065">
    <property type="component" value="Unassembled WGS sequence"/>
</dbReference>
<dbReference type="SUPFAM" id="SSF54373">
    <property type="entry name" value="FAD-linked reductases, C-terminal domain"/>
    <property type="match status" value="1"/>
</dbReference>
<gene>
    <name evidence="3" type="ORF">SAMN07250955_11628</name>
</gene>